<name>A0A368C5E3_9GAMM</name>
<organism evidence="3 4">
    <name type="scientific">SAR86 cluster bacterium</name>
    <dbReference type="NCBI Taxonomy" id="2030880"/>
    <lineage>
        <taxon>Bacteria</taxon>
        <taxon>Pseudomonadati</taxon>
        <taxon>Pseudomonadota</taxon>
        <taxon>Gammaproteobacteria</taxon>
        <taxon>SAR86 cluster</taxon>
    </lineage>
</organism>
<proteinExistence type="inferred from homology"/>
<keyword evidence="1" id="KW-1003">Cell membrane</keyword>
<keyword evidence="1" id="KW-0472">Membrane</keyword>
<keyword evidence="1" id="KW-0448">Lipopolysaccharide biosynthesis</keyword>
<reference evidence="3 4" key="1">
    <citation type="journal article" date="2018" name="Microbiome">
        <title>Fine metagenomic profile of the Mediterranean stratified and mixed water columns revealed by assembly and recruitment.</title>
        <authorList>
            <person name="Haro-Moreno J.M."/>
            <person name="Lopez-Perez M."/>
            <person name="De La Torre J.R."/>
            <person name="Picazo A."/>
            <person name="Camacho A."/>
            <person name="Rodriguez-Valera F."/>
        </authorList>
    </citation>
    <scope>NUCLEOTIDE SEQUENCE [LARGE SCALE GENOMIC DNA]</scope>
    <source>
        <strain evidence="3">MED-G78</strain>
    </source>
</reference>
<comment type="function">
    <text evidence="1">Involved in lipopolysaccharide (LPS) biosynthesis. Catalyzes the transfer of 3-deoxy-D-manno-octulosonate (Kdo) residue(s) from CMP-Kdo to lipid IV(A), the tetraacyldisaccharide-1,4'-bisphosphate precursor of lipid A.</text>
</comment>
<dbReference type="InterPro" id="IPR001296">
    <property type="entry name" value="Glyco_trans_1"/>
</dbReference>
<dbReference type="AlphaFoldDB" id="A0A368C5E3"/>
<feature type="non-terminal residue" evidence="3">
    <location>
        <position position="1"/>
    </location>
</feature>
<dbReference type="GO" id="GO:0009244">
    <property type="term" value="P:lipopolysaccharide core region biosynthetic process"/>
    <property type="evidence" value="ECO:0007669"/>
    <property type="project" value="UniProtKB-UniRule"/>
</dbReference>
<dbReference type="UniPathway" id="UPA00958"/>
<dbReference type="EC" id="2.4.99.12" evidence="1"/>
<evidence type="ECO:0000259" key="2">
    <source>
        <dbReference type="Pfam" id="PF00534"/>
    </source>
</evidence>
<dbReference type="InterPro" id="IPR039901">
    <property type="entry name" value="Kdotransferase"/>
</dbReference>
<comment type="caution">
    <text evidence="3">The sequence shown here is derived from an EMBL/GenBank/DDBJ whole genome shotgun (WGS) entry which is preliminary data.</text>
</comment>
<sequence>DGFIKTKNIIAVSTHHGEDEIILRAFIEVLTHFPNIKLIIVPRHPERAAAIYKLADKKNISACIESEGIDTKSSILIINSIGKTSVLYKSTEAAFVGGSLVERGGHNIIEAAFFACPIIIGPHMFNFESIAEEFINNASCRVVHDSKSLANEFIHLLANKDEALNMIEAASKILDRNSGASDRQLSVIMDFLEGANE</sequence>
<dbReference type="PANTHER" id="PTHR42755">
    <property type="entry name" value="3-DEOXY-MANNO-OCTULOSONATE CYTIDYLYLTRANSFERASE"/>
    <property type="match status" value="1"/>
</dbReference>
<dbReference type="Proteomes" id="UP000252915">
    <property type="component" value="Unassembled WGS sequence"/>
</dbReference>
<dbReference type="Pfam" id="PF00534">
    <property type="entry name" value="Glycos_transf_1"/>
    <property type="match status" value="1"/>
</dbReference>
<keyword evidence="1 3" id="KW-0808">Transferase</keyword>
<comment type="similarity">
    <text evidence="1">Belongs to the glycosyltransferase group 1 family.</text>
</comment>
<dbReference type="GO" id="GO:0005886">
    <property type="term" value="C:plasma membrane"/>
    <property type="evidence" value="ECO:0007669"/>
    <property type="project" value="UniProtKB-SubCell"/>
</dbReference>
<dbReference type="GO" id="GO:0043842">
    <property type="term" value="F:Kdo transferase activity"/>
    <property type="evidence" value="ECO:0007669"/>
    <property type="project" value="UniProtKB-EC"/>
</dbReference>
<accession>A0A368C5E3</accession>
<protein>
    <recommendedName>
        <fullName evidence="1">3-deoxy-D-manno-octulosonic acid transferase</fullName>
        <shortName evidence="1">Kdo transferase</shortName>
        <ecNumber evidence="1">2.4.99.12</ecNumber>
    </recommendedName>
    <alternativeName>
        <fullName evidence="1">Lipid IV(A) 3-deoxy-D-manno-octulosonic acid transferase</fullName>
    </alternativeName>
</protein>
<dbReference type="EMBL" id="QOPI01000009">
    <property type="protein sequence ID" value="RCL44799.1"/>
    <property type="molecule type" value="Genomic_DNA"/>
</dbReference>
<dbReference type="GO" id="GO:0009245">
    <property type="term" value="P:lipid A biosynthetic process"/>
    <property type="evidence" value="ECO:0007669"/>
    <property type="project" value="TreeGrafter"/>
</dbReference>
<feature type="domain" description="Glycosyl transferase family 1" evidence="2">
    <location>
        <begin position="22"/>
        <end position="172"/>
    </location>
</feature>
<dbReference type="Gene3D" id="3.40.50.2000">
    <property type="entry name" value="Glycogen Phosphorylase B"/>
    <property type="match status" value="1"/>
</dbReference>
<gene>
    <name evidence="3" type="ORF">DBW92_02475</name>
</gene>
<dbReference type="PANTHER" id="PTHR42755:SF1">
    <property type="entry name" value="3-DEOXY-D-MANNO-OCTULOSONIC ACID TRANSFERASE, MITOCHONDRIAL-RELATED"/>
    <property type="match status" value="1"/>
</dbReference>
<evidence type="ECO:0000313" key="3">
    <source>
        <dbReference type="EMBL" id="RCL44799.1"/>
    </source>
</evidence>
<dbReference type="SUPFAM" id="SSF53756">
    <property type="entry name" value="UDP-Glycosyltransferase/glycogen phosphorylase"/>
    <property type="match status" value="1"/>
</dbReference>
<comment type="subcellular location">
    <subcellularLocation>
        <location evidence="1">Cell membrane</location>
    </subcellularLocation>
</comment>
<evidence type="ECO:0000313" key="4">
    <source>
        <dbReference type="Proteomes" id="UP000252915"/>
    </source>
</evidence>
<comment type="pathway">
    <text evidence="1">Bacterial outer membrane biogenesis; LPS core biosynthesis.</text>
</comment>
<comment type="catalytic activity">
    <reaction evidence="1">
        <text>lipid IVA (E. coli) + CMP-3-deoxy-beta-D-manno-octulosonate = alpha-Kdo-(2-&gt;6)-lipid IVA (E. coli) + CMP + H(+)</text>
        <dbReference type="Rhea" id="RHEA:28066"/>
        <dbReference type="ChEBI" id="CHEBI:15378"/>
        <dbReference type="ChEBI" id="CHEBI:58603"/>
        <dbReference type="ChEBI" id="CHEBI:60364"/>
        <dbReference type="ChEBI" id="CHEBI:60377"/>
        <dbReference type="ChEBI" id="CHEBI:85987"/>
        <dbReference type="EC" id="2.4.99.12"/>
    </reaction>
</comment>
<evidence type="ECO:0000256" key="1">
    <source>
        <dbReference type="RuleBase" id="RU365103"/>
    </source>
</evidence>